<feature type="non-terminal residue" evidence="1">
    <location>
        <position position="66"/>
    </location>
</feature>
<gene>
    <name evidence="1" type="ORF">ILEXP_LOCUS26899</name>
</gene>
<sequence>VTFLPVMKWKSNDPIFMHSSFALLQQRFKQLQRIKKMQKEREYLRMLSESKQVNPTNRYDPSRFFN</sequence>
<organism evidence="1 2">
    <name type="scientific">Ilex paraguariensis</name>
    <name type="common">yerba mate</name>
    <dbReference type="NCBI Taxonomy" id="185542"/>
    <lineage>
        <taxon>Eukaryota</taxon>
        <taxon>Viridiplantae</taxon>
        <taxon>Streptophyta</taxon>
        <taxon>Embryophyta</taxon>
        <taxon>Tracheophyta</taxon>
        <taxon>Spermatophyta</taxon>
        <taxon>Magnoliopsida</taxon>
        <taxon>eudicotyledons</taxon>
        <taxon>Gunneridae</taxon>
        <taxon>Pentapetalae</taxon>
        <taxon>asterids</taxon>
        <taxon>campanulids</taxon>
        <taxon>Aquifoliales</taxon>
        <taxon>Aquifoliaceae</taxon>
        <taxon>Ilex</taxon>
    </lineage>
</organism>
<dbReference type="PANTHER" id="PTHR34570">
    <property type="entry name" value="OS03G0593100 PROTEIN"/>
    <property type="match status" value="1"/>
</dbReference>
<protein>
    <submittedName>
        <fullName evidence="1">Uncharacterized protein</fullName>
    </submittedName>
</protein>
<dbReference type="Proteomes" id="UP001642360">
    <property type="component" value="Unassembled WGS sequence"/>
</dbReference>
<dbReference type="AlphaFoldDB" id="A0ABC8SM66"/>
<keyword evidence="2" id="KW-1185">Reference proteome</keyword>
<proteinExistence type="predicted"/>
<reference evidence="1 2" key="1">
    <citation type="submission" date="2024-02" db="EMBL/GenBank/DDBJ databases">
        <authorList>
            <person name="Vignale AGUSTIN F."/>
            <person name="Sosa J E."/>
            <person name="Modenutti C."/>
        </authorList>
    </citation>
    <scope>NUCLEOTIDE SEQUENCE [LARGE SCALE GENOMIC DNA]</scope>
</reference>
<comment type="caution">
    <text evidence="1">The sequence shown here is derived from an EMBL/GenBank/DDBJ whole genome shotgun (WGS) entry which is preliminary data.</text>
</comment>
<dbReference type="PANTHER" id="PTHR34570:SF12">
    <property type="entry name" value="EXPRESSED PROTEIN"/>
    <property type="match status" value="1"/>
</dbReference>
<dbReference type="EMBL" id="CAUOFW020003147">
    <property type="protein sequence ID" value="CAK9158283.1"/>
    <property type="molecule type" value="Genomic_DNA"/>
</dbReference>
<name>A0ABC8SM66_9AQUA</name>
<feature type="non-terminal residue" evidence="1">
    <location>
        <position position="1"/>
    </location>
</feature>
<evidence type="ECO:0000313" key="2">
    <source>
        <dbReference type="Proteomes" id="UP001642360"/>
    </source>
</evidence>
<accession>A0ABC8SM66</accession>
<evidence type="ECO:0000313" key="1">
    <source>
        <dbReference type="EMBL" id="CAK9158283.1"/>
    </source>
</evidence>